<protein>
    <submittedName>
        <fullName evidence="3">Uncharacterized protein</fullName>
    </submittedName>
</protein>
<comment type="caution">
    <text evidence="3">The sequence shown here is derived from an EMBL/GenBank/DDBJ whole genome shotgun (WGS) entry which is preliminary data.</text>
</comment>
<evidence type="ECO:0000313" key="3">
    <source>
        <dbReference type="EMBL" id="GFY63338.1"/>
    </source>
</evidence>
<feature type="region of interest" description="Disordered" evidence="1">
    <location>
        <begin position="92"/>
        <end position="123"/>
    </location>
</feature>
<keyword evidence="2" id="KW-0812">Transmembrane</keyword>
<organism evidence="3 4">
    <name type="scientific">Trichonephila inaurata madagascariensis</name>
    <dbReference type="NCBI Taxonomy" id="2747483"/>
    <lineage>
        <taxon>Eukaryota</taxon>
        <taxon>Metazoa</taxon>
        <taxon>Ecdysozoa</taxon>
        <taxon>Arthropoda</taxon>
        <taxon>Chelicerata</taxon>
        <taxon>Arachnida</taxon>
        <taxon>Araneae</taxon>
        <taxon>Araneomorphae</taxon>
        <taxon>Entelegynae</taxon>
        <taxon>Araneoidea</taxon>
        <taxon>Nephilidae</taxon>
        <taxon>Trichonephila</taxon>
        <taxon>Trichonephila inaurata</taxon>
    </lineage>
</organism>
<dbReference type="OrthoDB" id="6424497at2759"/>
<reference evidence="3" key="1">
    <citation type="submission" date="2020-08" db="EMBL/GenBank/DDBJ databases">
        <title>Multicomponent nature underlies the extraordinary mechanical properties of spider dragline silk.</title>
        <authorList>
            <person name="Kono N."/>
            <person name="Nakamura H."/>
            <person name="Mori M."/>
            <person name="Yoshida Y."/>
            <person name="Ohtoshi R."/>
            <person name="Malay A.D."/>
            <person name="Moran D.A.P."/>
            <person name="Tomita M."/>
            <person name="Numata K."/>
            <person name="Arakawa K."/>
        </authorList>
    </citation>
    <scope>NUCLEOTIDE SEQUENCE</scope>
</reference>
<keyword evidence="2" id="KW-1133">Transmembrane helix</keyword>
<keyword evidence="4" id="KW-1185">Reference proteome</keyword>
<feature type="region of interest" description="Disordered" evidence="1">
    <location>
        <begin position="26"/>
        <end position="45"/>
    </location>
</feature>
<feature type="compositionally biased region" description="Polar residues" evidence="1">
    <location>
        <begin position="99"/>
        <end position="117"/>
    </location>
</feature>
<keyword evidence="2" id="KW-0472">Membrane</keyword>
<accession>A0A8X6Y0C6</accession>
<feature type="transmembrane region" description="Helical" evidence="2">
    <location>
        <begin position="230"/>
        <end position="250"/>
    </location>
</feature>
<evidence type="ECO:0000256" key="2">
    <source>
        <dbReference type="SAM" id="Phobius"/>
    </source>
</evidence>
<evidence type="ECO:0000313" key="4">
    <source>
        <dbReference type="Proteomes" id="UP000886998"/>
    </source>
</evidence>
<proteinExistence type="predicted"/>
<dbReference type="EMBL" id="BMAV01014737">
    <property type="protein sequence ID" value="GFY63338.1"/>
    <property type="molecule type" value="Genomic_DNA"/>
</dbReference>
<evidence type="ECO:0000256" key="1">
    <source>
        <dbReference type="SAM" id="MobiDB-lite"/>
    </source>
</evidence>
<name>A0A8X6Y0C6_9ARAC</name>
<gene>
    <name evidence="3" type="ORF">TNIN_246481</name>
</gene>
<sequence>MILQIYYELKHDEFSFPVVANNPGSIQSSSAEHSRMNPSRHKTIDDEDVFNTDSTFRFLLRILLTPFTIFTPENRMQQHPLKVTFNTKNATDIQHKSTKQSTTDNPEKTTVLSSLSPEQKESEFQMQKHRAEEHRATNKRSQKLFPYDSFPLFFHSVIRHNEPEKDTEKNNKETKDEDALTKNIFIGHRDSEAPKDPRSSAHLNKSMNTTNINFFQRRYALIWTIEWRSLVMHVVVVMIFALIITLVLLFCQSLCNVQVDVKRVKMYPTKLGYSKSAKLLNKQVAGNMC</sequence>
<dbReference type="AlphaFoldDB" id="A0A8X6Y0C6"/>
<dbReference type="Proteomes" id="UP000886998">
    <property type="component" value="Unassembled WGS sequence"/>
</dbReference>